<dbReference type="InterPro" id="IPR006115">
    <property type="entry name" value="6PGDH_NADP-bd"/>
</dbReference>
<dbReference type="InterPro" id="IPR008927">
    <property type="entry name" value="6-PGluconate_DH-like_C_sf"/>
</dbReference>
<evidence type="ECO:0000256" key="3">
    <source>
        <dbReference type="ARBA" id="ARBA00023027"/>
    </source>
</evidence>
<sequence length="328" mass="35154">MIDDQTKPTVGFIGLGIMGGPMASNLQKAGYQVVVNDSRREAADPHVQAGAIWADTPREVASQSEVIFSCLPTITAIEAVALGDDGIIEGIRRGHVYFEMSTNSPEIVQRLHAAFASRDAYMLDAPISGGAKGAQRGRLGIFVGGDKTAFQRYKAVLKVMGDRPIHVGAVGAGLITKLVHNCASQTTQAAIAEVFVLGVKAGAEPLALWEAIRQGSIGRRRTFDGLIDQFLPAQYEPPQAALKIIHKDMTIATGVARALGVPMRMANLALADIQEAMNRGWTERDCRSVMLLPQERVGVQIKADPNDIKAVLDRDPAAQSDTRYGNDG</sequence>
<dbReference type="PIRSF" id="PIRSF000103">
    <property type="entry name" value="HIBADH"/>
    <property type="match status" value="1"/>
</dbReference>
<dbReference type="EMBL" id="FCOX02000004">
    <property type="protein sequence ID" value="SAK53911.1"/>
    <property type="molecule type" value="Genomic_DNA"/>
</dbReference>
<feature type="domain" description="3-hydroxyisobutyrate dehydrogenase-like NAD-binding" evidence="6">
    <location>
        <begin position="171"/>
        <end position="289"/>
    </location>
</feature>
<dbReference type="OrthoDB" id="9777604at2"/>
<dbReference type="Pfam" id="PF14833">
    <property type="entry name" value="NAD_binding_11"/>
    <property type="match status" value="1"/>
</dbReference>
<feature type="domain" description="6-phosphogluconate dehydrogenase NADP-binding" evidence="5">
    <location>
        <begin position="9"/>
        <end position="168"/>
    </location>
</feature>
<organism evidence="7 8">
    <name type="scientific">Caballeronia calidae</name>
    <dbReference type="NCBI Taxonomy" id="1777139"/>
    <lineage>
        <taxon>Bacteria</taxon>
        <taxon>Pseudomonadati</taxon>
        <taxon>Pseudomonadota</taxon>
        <taxon>Betaproteobacteria</taxon>
        <taxon>Burkholderiales</taxon>
        <taxon>Burkholderiaceae</taxon>
        <taxon>Caballeronia</taxon>
    </lineage>
</organism>
<comment type="caution">
    <text evidence="7">The sequence shown here is derived from an EMBL/GenBank/DDBJ whole genome shotgun (WGS) entry which is preliminary data.</text>
</comment>
<dbReference type="InterPro" id="IPR015815">
    <property type="entry name" value="HIBADH-related"/>
</dbReference>
<dbReference type="GO" id="GO:0016491">
    <property type="term" value="F:oxidoreductase activity"/>
    <property type="evidence" value="ECO:0007669"/>
    <property type="project" value="UniProtKB-KW"/>
</dbReference>
<evidence type="ECO:0000259" key="5">
    <source>
        <dbReference type="Pfam" id="PF03446"/>
    </source>
</evidence>
<evidence type="ECO:0000313" key="8">
    <source>
        <dbReference type="Proteomes" id="UP000071859"/>
    </source>
</evidence>
<dbReference type="PROSITE" id="PS00895">
    <property type="entry name" value="3_HYDROXYISOBUT_DH"/>
    <property type="match status" value="1"/>
</dbReference>
<keyword evidence="8" id="KW-1185">Reference proteome</keyword>
<accession>A0A158A7T8</accession>
<dbReference type="InterPro" id="IPR002204">
    <property type="entry name" value="3-OH-isobutyrate_DH-rel_CS"/>
</dbReference>
<keyword evidence="3" id="KW-0520">NAD</keyword>
<evidence type="ECO:0000256" key="1">
    <source>
        <dbReference type="ARBA" id="ARBA00009080"/>
    </source>
</evidence>
<name>A0A158A7T8_9BURK</name>
<protein>
    <submittedName>
        <fullName evidence="7">3-hydroxyisobutyrate dehydrogenase</fullName>
    </submittedName>
</protein>
<dbReference type="SUPFAM" id="SSF48179">
    <property type="entry name" value="6-phosphogluconate dehydrogenase C-terminal domain-like"/>
    <property type="match status" value="1"/>
</dbReference>
<dbReference type="PANTHER" id="PTHR43060">
    <property type="entry name" value="3-HYDROXYISOBUTYRATE DEHYDROGENASE-LIKE 1, MITOCHONDRIAL-RELATED"/>
    <property type="match status" value="1"/>
</dbReference>
<dbReference type="Gene3D" id="3.40.50.720">
    <property type="entry name" value="NAD(P)-binding Rossmann-like Domain"/>
    <property type="match status" value="1"/>
</dbReference>
<reference evidence="7" key="1">
    <citation type="submission" date="2016-01" db="EMBL/GenBank/DDBJ databases">
        <authorList>
            <person name="Peeters C."/>
        </authorList>
    </citation>
    <scope>NUCLEOTIDE SEQUENCE</scope>
    <source>
        <strain evidence="7">LMG 29321</strain>
    </source>
</reference>
<dbReference type="SUPFAM" id="SSF51735">
    <property type="entry name" value="NAD(P)-binding Rossmann-fold domains"/>
    <property type="match status" value="1"/>
</dbReference>
<dbReference type="GO" id="GO:0016054">
    <property type="term" value="P:organic acid catabolic process"/>
    <property type="evidence" value="ECO:0007669"/>
    <property type="project" value="UniProtKB-ARBA"/>
</dbReference>
<dbReference type="InterPro" id="IPR013328">
    <property type="entry name" value="6PGD_dom2"/>
</dbReference>
<dbReference type="InterPro" id="IPR036291">
    <property type="entry name" value="NAD(P)-bd_dom_sf"/>
</dbReference>
<evidence type="ECO:0000256" key="4">
    <source>
        <dbReference type="PIRSR" id="PIRSR000103-1"/>
    </source>
</evidence>
<evidence type="ECO:0000259" key="6">
    <source>
        <dbReference type="Pfam" id="PF14833"/>
    </source>
</evidence>
<dbReference type="GO" id="GO:0051287">
    <property type="term" value="F:NAD binding"/>
    <property type="evidence" value="ECO:0007669"/>
    <property type="project" value="InterPro"/>
</dbReference>
<comment type="similarity">
    <text evidence="1">Belongs to the HIBADH-related family.</text>
</comment>
<gene>
    <name evidence="7" type="ORF">AWB78_01375</name>
</gene>
<dbReference type="Proteomes" id="UP000071859">
    <property type="component" value="Unassembled WGS sequence"/>
</dbReference>
<dbReference type="PANTHER" id="PTHR43060:SF15">
    <property type="entry name" value="3-HYDROXYISOBUTYRATE DEHYDROGENASE-LIKE 1, MITOCHONDRIAL-RELATED"/>
    <property type="match status" value="1"/>
</dbReference>
<evidence type="ECO:0000313" key="7">
    <source>
        <dbReference type="EMBL" id="SAK53911.1"/>
    </source>
</evidence>
<dbReference type="Pfam" id="PF03446">
    <property type="entry name" value="NAD_binding_2"/>
    <property type="match status" value="1"/>
</dbReference>
<evidence type="ECO:0000256" key="2">
    <source>
        <dbReference type="ARBA" id="ARBA00023002"/>
    </source>
</evidence>
<dbReference type="GO" id="GO:0050661">
    <property type="term" value="F:NADP binding"/>
    <property type="evidence" value="ECO:0007669"/>
    <property type="project" value="InterPro"/>
</dbReference>
<proteinExistence type="inferred from homology"/>
<dbReference type="AlphaFoldDB" id="A0A158A7T8"/>
<keyword evidence="2" id="KW-0560">Oxidoreductase</keyword>
<dbReference type="Gene3D" id="1.10.1040.10">
    <property type="entry name" value="N-(1-d-carboxylethyl)-l-norvaline Dehydrogenase, domain 2"/>
    <property type="match status" value="1"/>
</dbReference>
<dbReference type="InterPro" id="IPR029154">
    <property type="entry name" value="HIBADH-like_NADP-bd"/>
</dbReference>
<dbReference type="RefSeq" id="WP_062603427.1">
    <property type="nucleotide sequence ID" value="NZ_FCOX02000004.1"/>
</dbReference>
<feature type="active site" evidence="4">
    <location>
        <position position="177"/>
    </location>
</feature>